<dbReference type="GO" id="GO:0006310">
    <property type="term" value="P:DNA recombination"/>
    <property type="evidence" value="ECO:0007669"/>
    <property type="project" value="TreeGrafter"/>
</dbReference>
<dbReference type="SUPFAM" id="SSF56712">
    <property type="entry name" value="Prokaryotic type I DNA topoisomerase"/>
    <property type="match status" value="1"/>
</dbReference>
<dbReference type="InterPro" id="IPR005739">
    <property type="entry name" value="TopoI_arch"/>
</dbReference>
<proteinExistence type="inferred from homology"/>
<comment type="caution">
    <text evidence="17">The sequence shown here is derived from an EMBL/GenBank/DDBJ whole genome shotgun (WGS) entry which is preliminary data.</text>
</comment>
<evidence type="ECO:0000259" key="16">
    <source>
        <dbReference type="PROSITE" id="PS52039"/>
    </source>
</evidence>
<dbReference type="SMART" id="SM00436">
    <property type="entry name" value="TOP1Bc"/>
    <property type="match status" value="1"/>
</dbReference>
<dbReference type="InterPro" id="IPR013498">
    <property type="entry name" value="Topo_IA_Znf"/>
</dbReference>
<evidence type="ECO:0000256" key="2">
    <source>
        <dbReference type="ARBA" id="ARBA00009446"/>
    </source>
</evidence>
<dbReference type="HAMAP" id="MF_00952">
    <property type="entry name" value="Topoisom_1_prok"/>
    <property type="match status" value="1"/>
</dbReference>
<dbReference type="InterPro" id="IPR003601">
    <property type="entry name" value="Topo_IA_2"/>
</dbReference>
<protein>
    <recommendedName>
        <fullName evidence="3">DNA topoisomerase</fullName>
        <ecNumber evidence="3">5.6.2.1</ecNumber>
    </recommendedName>
    <alternativeName>
        <fullName evidence="14">Omega-protein</fullName>
    </alternativeName>
    <alternativeName>
        <fullName evidence="13">Relaxing enzyme</fullName>
    </alternativeName>
    <alternativeName>
        <fullName evidence="11">Swivelase</fullName>
    </alternativeName>
    <alternativeName>
        <fullName evidence="12">Untwisting enzyme</fullName>
    </alternativeName>
</protein>
<comment type="catalytic activity">
    <reaction evidence="1">
        <text>ATP-independent breakage of single-stranded DNA, followed by passage and rejoining.</text>
        <dbReference type="EC" id="5.6.2.1"/>
    </reaction>
</comment>
<dbReference type="InterPro" id="IPR023405">
    <property type="entry name" value="Topo_IA_core_domain"/>
</dbReference>
<keyword evidence="5" id="KW-0863">Zinc-finger</keyword>
<evidence type="ECO:0000259" key="15">
    <source>
        <dbReference type="PROSITE" id="PS50880"/>
    </source>
</evidence>
<dbReference type="PANTHER" id="PTHR11390:SF26">
    <property type="entry name" value="DNA TOPOISOMERASE 1"/>
    <property type="match status" value="1"/>
</dbReference>
<dbReference type="Pfam" id="PF01131">
    <property type="entry name" value="Topoisom_bac"/>
    <property type="match status" value="1"/>
</dbReference>
<dbReference type="EMBL" id="VSSQ01000016">
    <property type="protein sequence ID" value="MPL62002.1"/>
    <property type="molecule type" value="Genomic_DNA"/>
</dbReference>
<dbReference type="GO" id="GO:0006281">
    <property type="term" value="P:DNA repair"/>
    <property type="evidence" value="ECO:0007669"/>
    <property type="project" value="TreeGrafter"/>
</dbReference>
<dbReference type="InterPro" id="IPR000380">
    <property type="entry name" value="Topo_IA"/>
</dbReference>
<feature type="domain" description="Toprim" evidence="15">
    <location>
        <begin position="2"/>
        <end position="139"/>
    </location>
</feature>
<evidence type="ECO:0000256" key="3">
    <source>
        <dbReference type="ARBA" id="ARBA00012891"/>
    </source>
</evidence>
<keyword evidence="9" id="KW-0238">DNA-binding</keyword>
<evidence type="ECO:0000256" key="6">
    <source>
        <dbReference type="ARBA" id="ARBA00022833"/>
    </source>
</evidence>
<feature type="domain" description="Topo IA-type catalytic" evidence="16">
    <location>
        <begin position="156"/>
        <end position="570"/>
    </location>
</feature>
<reference evidence="17" key="1">
    <citation type="submission" date="2019-08" db="EMBL/GenBank/DDBJ databases">
        <authorList>
            <person name="Kucharzyk K."/>
            <person name="Murdoch R.W."/>
            <person name="Higgins S."/>
            <person name="Loffler F."/>
        </authorList>
    </citation>
    <scope>NUCLEOTIDE SEQUENCE</scope>
</reference>
<evidence type="ECO:0000256" key="13">
    <source>
        <dbReference type="ARBA" id="ARBA00032235"/>
    </source>
</evidence>
<evidence type="ECO:0000256" key="1">
    <source>
        <dbReference type="ARBA" id="ARBA00000213"/>
    </source>
</evidence>
<keyword evidence="4" id="KW-0479">Metal-binding</keyword>
<dbReference type="GO" id="GO:0003917">
    <property type="term" value="F:DNA topoisomerase type I (single strand cut, ATP-independent) activity"/>
    <property type="evidence" value="ECO:0007669"/>
    <property type="project" value="UniProtKB-EC"/>
</dbReference>
<evidence type="ECO:0000256" key="9">
    <source>
        <dbReference type="ARBA" id="ARBA00023125"/>
    </source>
</evidence>
<dbReference type="GO" id="GO:0003677">
    <property type="term" value="F:DNA binding"/>
    <property type="evidence" value="ECO:0007669"/>
    <property type="project" value="UniProtKB-KW"/>
</dbReference>
<evidence type="ECO:0000256" key="14">
    <source>
        <dbReference type="ARBA" id="ARBA00032877"/>
    </source>
</evidence>
<dbReference type="InterPro" id="IPR013826">
    <property type="entry name" value="Topo_IA_cen_sub3"/>
</dbReference>
<evidence type="ECO:0000256" key="12">
    <source>
        <dbReference type="ARBA" id="ARBA00031985"/>
    </source>
</evidence>
<dbReference type="CDD" id="cd00186">
    <property type="entry name" value="TOP1Ac"/>
    <property type="match status" value="1"/>
</dbReference>
<keyword evidence="6" id="KW-0862">Zinc</keyword>
<dbReference type="EC" id="5.6.2.1" evidence="3"/>
<dbReference type="GO" id="GO:0006265">
    <property type="term" value="P:DNA topological change"/>
    <property type="evidence" value="ECO:0007669"/>
    <property type="project" value="InterPro"/>
</dbReference>
<dbReference type="Gene3D" id="2.70.20.10">
    <property type="entry name" value="Topoisomerase I, domain 3"/>
    <property type="match status" value="1"/>
</dbReference>
<evidence type="ECO:0000256" key="8">
    <source>
        <dbReference type="ARBA" id="ARBA00023029"/>
    </source>
</evidence>
<dbReference type="Gene3D" id="3.30.65.10">
    <property type="entry name" value="Bacterial Topoisomerase I, domain 1"/>
    <property type="match status" value="2"/>
</dbReference>
<sequence>MHEVIICEKPKSAEKIAQALSSNVKKLKYGRKVNYWEINEKDKKITIISAVGHLYSLTPKNQKEKVYFDLKWVPAYETQKNLNYVKDYVYAIKKLGKGADKYIHACDYDIEGTLIGFNALKYACGESSIDITSRMKFSTLTKKDLIEAYNNQIELDIPQVNGGIARHIVDFYFGVNISKALTNAVRKAKYKYLQLSAGRVQTPTLSILVDREKEIQSFVPEPYWLIKALLQNNSEKEDIIADHIDGKIFDSKRAEKIFERCQGADSTIDKLKITETIRKPPIPFNLGGLQSEAHTVFGFSPKKTQTIAQNLYTEGYASYPRTSSQKLPESLEFDKIFAKLSENEVFKKHIDALSQKIKPNEGKKTDAAHPAIHPTGIIPKKLDSDSAKIYELIVYRFISVFSENSKLETLRVDLSVDKEKFFFKRKRVSFMGWLDHYPFRKIEEDVFPTLKKGDKLKVNEILSEEKETKPPARYNEASLIKELEKRELGTKATRADIIAKLYDRKYISGKKIEVNQLGMNIISNLQEYCKNLTSEELTRDLEKELEGIMADKVTKDKVIGDAKKEVLAILEDIDKNNLKIGEGLYNAYQESRIVGKCACGGNLVVRFSPKTKSSFVGCSNYPDCNVIYSLPKGAEVLKSKCEKCGLPNISFGRGKSRRKACLDSKCGVDHSVVKETEIVGKCPDCGKDLIKRHGRYGEFVGCSGFPKCKFTSSLEELEDKLSEKNSN</sequence>
<comment type="similarity">
    <text evidence="2">Belongs to the type IA topoisomerase family.</text>
</comment>
<dbReference type="SMART" id="SM00493">
    <property type="entry name" value="TOPRIM"/>
    <property type="match status" value="1"/>
</dbReference>
<dbReference type="Gene3D" id="1.10.290.10">
    <property type="entry name" value="Topoisomerase I, domain 4"/>
    <property type="match status" value="1"/>
</dbReference>
<keyword evidence="7" id="KW-0460">Magnesium</keyword>
<dbReference type="InterPro" id="IPR028612">
    <property type="entry name" value="Topoisom_1_IA"/>
</dbReference>
<dbReference type="PRINTS" id="PR00417">
    <property type="entry name" value="PRTPISMRASEI"/>
</dbReference>
<dbReference type="PROSITE" id="PS50880">
    <property type="entry name" value="TOPRIM"/>
    <property type="match status" value="1"/>
</dbReference>
<accession>A0A644T737</accession>
<dbReference type="Gene3D" id="1.10.460.10">
    <property type="entry name" value="Topoisomerase I, domain 2"/>
    <property type="match status" value="1"/>
</dbReference>
<keyword evidence="10 17" id="KW-0413">Isomerase</keyword>
<evidence type="ECO:0000256" key="5">
    <source>
        <dbReference type="ARBA" id="ARBA00022771"/>
    </source>
</evidence>
<evidence type="ECO:0000256" key="11">
    <source>
        <dbReference type="ARBA" id="ARBA00030003"/>
    </source>
</evidence>
<dbReference type="GO" id="GO:0008270">
    <property type="term" value="F:zinc ion binding"/>
    <property type="evidence" value="ECO:0007669"/>
    <property type="project" value="UniProtKB-KW"/>
</dbReference>
<dbReference type="Gene3D" id="3.40.50.140">
    <property type="match status" value="1"/>
</dbReference>
<dbReference type="Pfam" id="PF01396">
    <property type="entry name" value="Zn_ribbon_Top1"/>
    <property type="match status" value="2"/>
</dbReference>
<gene>
    <name evidence="17" type="primary">topA_5</name>
    <name evidence="17" type="ORF">SDC9_07592</name>
</gene>
<evidence type="ECO:0000256" key="4">
    <source>
        <dbReference type="ARBA" id="ARBA00022723"/>
    </source>
</evidence>
<organism evidence="17">
    <name type="scientific">bioreactor metagenome</name>
    <dbReference type="NCBI Taxonomy" id="1076179"/>
    <lineage>
        <taxon>unclassified sequences</taxon>
        <taxon>metagenomes</taxon>
        <taxon>ecological metagenomes</taxon>
    </lineage>
</organism>
<name>A0A644T737_9ZZZZ</name>
<dbReference type="AlphaFoldDB" id="A0A644T737"/>
<dbReference type="GO" id="GO:0005694">
    <property type="term" value="C:chromosome"/>
    <property type="evidence" value="ECO:0007669"/>
    <property type="project" value="InterPro"/>
</dbReference>
<dbReference type="InterPro" id="IPR006171">
    <property type="entry name" value="TOPRIM_dom"/>
</dbReference>
<dbReference type="SMART" id="SM00437">
    <property type="entry name" value="TOP1Ac"/>
    <property type="match status" value="1"/>
</dbReference>
<dbReference type="Pfam" id="PF01751">
    <property type="entry name" value="Toprim"/>
    <property type="match status" value="1"/>
</dbReference>
<dbReference type="InterPro" id="IPR013825">
    <property type="entry name" value="Topo_IA_cen_sub2"/>
</dbReference>
<dbReference type="InterPro" id="IPR013497">
    <property type="entry name" value="Topo_IA_cen"/>
</dbReference>
<dbReference type="InterPro" id="IPR003602">
    <property type="entry name" value="Topo_IA_DNA-bd_dom"/>
</dbReference>
<evidence type="ECO:0000313" key="17">
    <source>
        <dbReference type="EMBL" id="MPL62002.1"/>
    </source>
</evidence>
<evidence type="ECO:0000256" key="10">
    <source>
        <dbReference type="ARBA" id="ARBA00023235"/>
    </source>
</evidence>
<dbReference type="PROSITE" id="PS52039">
    <property type="entry name" value="TOPO_IA_2"/>
    <property type="match status" value="1"/>
</dbReference>
<dbReference type="PANTHER" id="PTHR11390">
    <property type="entry name" value="PROKARYOTIC DNA TOPOISOMERASE"/>
    <property type="match status" value="1"/>
</dbReference>
<evidence type="ECO:0000256" key="7">
    <source>
        <dbReference type="ARBA" id="ARBA00022842"/>
    </source>
</evidence>
<dbReference type="InterPro" id="IPR013824">
    <property type="entry name" value="Topo_IA_cen_sub1"/>
</dbReference>
<dbReference type="SUPFAM" id="SSF57783">
    <property type="entry name" value="Zinc beta-ribbon"/>
    <property type="match status" value="1"/>
</dbReference>
<dbReference type="NCBIfam" id="TIGR01057">
    <property type="entry name" value="topA_arch"/>
    <property type="match status" value="1"/>
</dbReference>
<keyword evidence="8" id="KW-0799">Topoisomerase</keyword>